<comment type="caution">
    <text evidence="6">The sequence shown here is derived from an EMBL/GenBank/DDBJ whole genome shotgun (WGS) entry which is preliminary data.</text>
</comment>
<dbReference type="GO" id="GO:0019843">
    <property type="term" value="F:rRNA binding"/>
    <property type="evidence" value="ECO:0007669"/>
    <property type="project" value="UniProtKB-UniRule"/>
</dbReference>
<evidence type="ECO:0000256" key="4">
    <source>
        <dbReference type="HAMAP-Rule" id="MF_01363"/>
    </source>
</evidence>
<dbReference type="AlphaFoldDB" id="A0A1F4XMH9"/>
<organism evidence="6 7">
    <name type="scientific">Candidatus Adlerbacteria bacterium RIFCSPHIGHO2_02_FULL_52_17</name>
    <dbReference type="NCBI Taxonomy" id="1797240"/>
    <lineage>
        <taxon>Bacteria</taxon>
        <taxon>Candidatus Adleribacteriota</taxon>
    </lineage>
</organism>
<evidence type="ECO:0000256" key="2">
    <source>
        <dbReference type="ARBA" id="ARBA00022980"/>
    </source>
</evidence>
<reference evidence="6 7" key="1">
    <citation type="journal article" date="2016" name="Nat. Commun.">
        <title>Thousands of microbial genomes shed light on interconnected biogeochemical processes in an aquifer system.</title>
        <authorList>
            <person name="Anantharaman K."/>
            <person name="Brown C.T."/>
            <person name="Hug L.A."/>
            <person name="Sharon I."/>
            <person name="Castelle C.J."/>
            <person name="Probst A.J."/>
            <person name="Thomas B.C."/>
            <person name="Singh A."/>
            <person name="Wilkins M.J."/>
            <person name="Karaoz U."/>
            <person name="Brodie E.L."/>
            <person name="Williams K.H."/>
            <person name="Hubbard S.S."/>
            <person name="Banfield J.F."/>
        </authorList>
    </citation>
    <scope>NUCLEOTIDE SEQUENCE [LARGE SCALE GENOMIC DNA]</scope>
</reference>
<proteinExistence type="inferred from homology"/>
<keyword evidence="4 5" id="KW-0694">RNA-binding</keyword>
<accession>A0A1F4XMH9</accession>
<dbReference type="InterPro" id="IPR001787">
    <property type="entry name" value="Ribosomal_bL21"/>
</dbReference>
<dbReference type="GO" id="GO:1990904">
    <property type="term" value="C:ribonucleoprotein complex"/>
    <property type="evidence" value="ECO:0007669"/>
    <property type="project" value="UniProtKB-KW"/>
</dbReference>
<dbReference type="PANTHER" id="PTHR21349">
    <property type="entry name" value="50S RIBOSOMAL PROTEIN L21"/>
    <property type="match status" value="1"/>
</dbReference>
<comment type="subunit">
    <text evidence="4">Part of the 50S ribosomal subunit. Contacts protein L20.</text>
</comment>
<dbReference type="GO" id="GO:0005840">
    <property type="term" value="C:ribosome"/>
    <property type="evidence" value="ECO:0007669"/>
    <property type="project" value="UniProtKB-KW"/>
</dbReference>
<name>A0A1F4XMH9_9BACT</name>
<dbReference type="Proteomes" id="UP000177564">
    <property type="component" value="Unassembled WGS sequence"/>
</dbReference>
<evidence type="ECO:0000256" key="3">
    <source>
        <dbReference type="ARBA" id="ARBA00023274"/>
    </source>
</evidence>
<gene>
    <name evidence="4" type="primary">rplU</name>
    <name evidence="6" type="ORF">A3D68_02665</name>
</gene>
<dbReference type="InterPro" id="IPR036164">
    <property type="entry name" value="bL21-like_sf"/>
</dbReference>
<comment type="similarity">
    <text evidence="1 4 5">Belongs to the bacterial ribosomal protein bL21 family.</text>
</comment>
<evidence type="ECO:0000313" key="6">
    <source>
        <dbReference type="EMBL" id="OGC82859.1"/>
    </source>
</evidence>
<sequence length="113" mass="12504">MQKEFAIIETGGKQYMVSEGDTLKIEKLLPSGPGQAAYAVGDSVTFERVLVVDNGHDTTLGTPYIAGAKISAEIQKIDRAKKVVVIKYKAKSNYFKKRGHRQPFFEVKITKIA</sequence>
<dbReference type="SUPFAM" id="SSF141091">
    <property type="entry name" value="L21p-like"/>
    <property type="match status" value="1"/>
</dbReference>
<evidence type="ECO:0000256" key="1">
    <source>
        <dbReference type="ARBA" id="ARBA00008563"/>
    </source>
</evidence>
<protein>
    <recommendedName>
        <fullName evidence="4">Large ribosomal subunit protein bL21</fullName>
    </recommendedName>
</protein>
<evidence type="ECO:0000256" key="5">
    <source>
        <dbReference type="RuleBase" id="RU000562"/>
    </source>
</evidence>
<dbReference type="NCBIfam" id="TIGR00061">
    <property type="entry name" value="L21"/>
    <property type="match status" value="1"/>
</dbReference>
<dbReference type="GO" id="GO:0003735">
    <property type="term" value="F:structural constituent of ribosome"/>
    <property type="evidence" value="ECO:0007669"/>
    <property type="project" value="InterPro"/>
</dbReference>
<dbReference type="GO" id="GO:0006412">
    <property type="term" value="P:translation"/>
    <property type="evidence" value="ECO:0007669"/>
    <property type="project" value="UniProtKB-UniRule"/>
</dbReference>
<dbReference type="EMBL" id="MEWU01000035">
    <property type="protein sequence ID" value="OGC82859.1"/>
    <property type="molecule type" value="Genomic_DNA"/>
</dbReference>
<dbReference type="Pfam" id="PF00829">
    <property type="entry name" value="Ribosomal_L21p"/>
    <property type="match status" value="1"/>
</dbReference>
<evidence type="ECO:0000313" key="7">
    <source>
        <dbReference type="Proteomes" id="UP000177564"/>
    </source>
</evidence>
<dbReference type="GO" id="GO:0005737">
    <property type="term" value="C:cytoplasm"/>
    <property type="evidence" value="ECO:0007669"/>
    <property type="project" value="UniProtKB-ARBA"/>
</dbReference>
<keyword evidence="2 4" id="KW-0689">Ribosomal protein</keyword>
<dbReference type="STRING" id="1797240.A3D68_02665"/>
<comment type="function">
    <text evidence="4 5">This protein binds to 23S rRNA in the presence of protein L20.</text>
</comment>
<dbReference type="HAMAP" id="MF_01363">
    <property type="entry name" value="Ribosomal_bL21"/>
    <property type="match status" value="1"/>
</dbReference>
<keyword evidence="3 4" id="KW-0687">Ribonucleoprotein</keyword>
<dbReference type="PANTHER" id="PTHR21349:SF0">
    <property type="entry name" value="LARGE RIBOSOMAL SUBUNIT PROTEIN BL21M"/>
    <property type="match status" value="1"/>
</dbReference>
<keyword evidence="4 5" id="KW-0699">rRNA-binding</keyword>
<dbReference type="InterPro" id="IPR028909">
    <property type="entry name" value="bL21-like"/>
</dbReference>